<evidence type="ECO:0000259" key="1">
    <source>
        <dbReference type="PROSITE" id="PS51186"/>
    </source>
</evidence>
<dbReference type="Pfam" id="PF13302">
    <property type="entry name" value="Acetyltransf_3"/>
    <property type="match status" value="1"/>
</dbReference>
<dbReference type="SUPFAM" id="SSF55729">
    <property type="entry name" value="Acyl-CoA N-acyltransferases (Nat)"/>
    <property type="match status" value="1"/>
</dbReference>
<dbReference type="Gene3D" id="3.40.630.30">
    <property type="match status" value="1"/>
</dbReference>
<dbReference type="PROSITE" id="PS51186">
    <property type="entry name" value="GNAT"/>
    <property type="match status" value="1"/>
</dbReference>
<name>A0ABP4JZA6_9MICO</name>
<evidence type="ECO:0000313" key="3">
    <source>
        <dbReference type="Proteomes" id="UP001501742"/>
    </source>
</evidence>
<dbReference type="PANTHER" id="PTHR39173">
    <property type="entry name" value="ACETYLTRANSFERASE"/>
    <property type="match status" value="1"/>
</dbReference>
<evidence type="ECO:0000313" key="2">
    <source>
        <dbReference type="EMBL" id="GAA1491835.1"/>
    </source>
</evidence>
<organism evidence="2 3">
    <name type="scientific">Curtobacterium herbarum</name>
    <dbReference type="NCBI Taxonomy" id="150122"/>
    <lineage>
        <taxon>Bacteria</taxon>
        <taxon>Bacillati</taxon>
        <taxon>Actinomycetota</taxon>
        <taxon>Actinomycetes</taxon>
        <taxon>Micrococcales</taxon>
        <taxon>Microbacteriaceae</taxon>
        <taxon>Curtobacterium</taxon>
    </lineage>
</organism>
<dbReference type="EMBL" id="BAAAJX010000002">
    <property type="protein sequence ID" value="GAA1491835.1"/>
    <property type="molecule type" value="Genomic_DNA"/>
</dbReference>
<proteinExistence type="predicted"/>
<keyword evidence="3" id="KW-1185">Reference proteome</keyword>
<dbReference type="InterPro" id="IPR016181">
    <property type="entry name" value="Acyl_CoA_acyltransferase"/>
</dbReference>
<accession>A0ABP4JZA6</accession>
<reference evidence="3" key="1">
    <citation type="journal article" date="2019" name="Int. J. Syst. Evol. Microbiol.">
        <title>The Global Catalogue of Microorganisms (GCM) 10K type strain sequencing project: providing services to taxonomists for standard genome sequencing and annotation.</title>
        <authorList>
            <consortium name="The Broad Institute Genomics Platform"/>
            <consortium name="The Broad Institute Genome Sequencing Center for Infectious Disease"/>
            <person name="Wu L."/>
            <person name="Ma J."/>
        </authorList>
    </citation>
    <scope>NUCLEOTIDE SEQUENCE [LARGE SCALE GENOMIC DNA]</scope>
    <source>
        <strain evidence="3">JCM 12140</strain>
    </source>
</reference>
<dbReference type="PANTHER" id="PTHR39173:SF1">
    <property type="entry name" value="ACETYLTRANSFERASE"/>
    <property type="match status" value="1"/>
</dbReference>
<dbReference type="Proteomes" id="UP001501742">
    <property type="component" value="Unassembled WGS sequence"/>
</dbReference>
<dbReference type="InterPro" id="IPR000182">
    <property type="entry name" value="GNAT_dom"/>
</dbReference>
<feature type="domain" description="N-acetyltransferase" evidence="1">
    <location>
        <begin position="1"/>
        <end position="155"/>
    </location>
</feature>
<comment type="caution">
    <text evidence="2">The sequence shown here is derived from an EMBL/GenBank/DDBJ whole genome shotgun (WGS) entry which is preliminary data.</text>
</comment>
<gene>
    <name evidence="2" type="ORF">GCM10009627_01810</name>
</gene>
<dbReference type="RefSeq" id="WP_204609480.1">
    <property type="nucleotide sequence ID" value="NZ_BAAAJX010000002.1"/>
</dbReference>
<sequence length="163" mass="17744">MQPSPELRDAWLEAHHEWRPGLHEDGFGIGPTDDVESADGFRAWLERGRHDPTSLWWIVDGGTVLGGIALRCAEDERVPRLGHVGYGVRPSARGRGVGTWALREVLAFAEEHGWDSVTAVCHDDNAGSIATLEHVGGVVVAREDRGAVRLRRYAIPLGNPTAG</sequence>
<protein>
    <submittedName>
        <fullName evidence="2">GNAT family N-acetyltransferase</fullName>
    </submittedName>
</protein>
<dbReference type="CDD" id="cd04301">
    <property type="entry name" value="NAT_SF"/>
    <property type="match status" value="1"/>
</dbReference>